<gene>
    <name evidence="3" type="ORF">A2024_03105</name>
</gene>
<feature type="domain" description="CxxC-x17-CxxC" evidence="2">
    <location>
        <begin position="54"/>
        <end position="90"/>
    </location>
</feature>
<sequence length="91" mass="10378">MSFTDKTLSCKECGKPFTFTAGEQEFYQQKGFQNEPQRCPDCRSAKKSERRGPRQMFKVTCADCGQDTEVPFKPTGDRPVYCSDCFAKNRA</sequence>
<reference evidence="3 4" key="1">
    <citation type="journal article" date="2016" name="Nat. Commun.">
        <title>Thousands of microbial genomes shed light on interconnected biogeochemical processes in an aquifer system.</title>
        <authorList>
            <person name="Anantharaman K."/>
            <person name="Brown C.T."/>
            <person name="Hug L.A."/>
            <person name="Sharon I."/>
            <person name="Castelle C.J."/>
            <person name="Probst A.J."/>
            <person name="Thomas B.C."/>
            <person name="Singh A."/>
            <person name="Wilkins M.J."/>
            <person name="Karaoz U."/>
            <person name="Brodie E.L."/>
            <person name="Williams K.H."/>
            <person name="Hubbard S.S."/>
            <person name="Banfield J.F."/>
        </authorList>
    </citation>
    <scope>NUCLEOTIDE SEQUENCE [LARGE SCALE GENOMIC DNA]</scope>
</reference>
<dbReference type="NCBIfam" id="TIGR04272">
    <property type="entry name" value="cxxc_cxxc_Mbark"/>
    <property type="match status" value="1"/>
</dbReference>
<evidence type="ECO:0000259" key="2">
    <source>
        <dbReference type="Pfam" id="PF23477"/>
    </source>
</evidence>
<dbReference type="EMBL" id="MFFM01000034">
    <property type="protein sequence ID" value="OGF11989.1"/>
    <property type="molecule type" value="Genomic_DNA"/>
</dbReference>
<comment type="caution">
    <text evidence="3">The sequence shown here is derived from an EMBL/GenBank/DDBJ whole genome shotgun (WGS) entry which is preliminary data.</text>
</comment>
<proteinExistence type="predicted"/>
<feature type="domain" description="Probable zinc-binding" evidence="1">
    <location>
        <begin position="5"/>
        <end position="50"/>
    </location>
</feature>
<dbReference type="AlphaFoldDB" id="A0A1F5RBZ5"/>
<dbReference type="InterPro" id="IPR026363">
    <property type="entry name" value="CxxC-x17-CxxC_dom"/>
</dbReference>
<evidence type="ECO:0000259" key="1">
    <source>
        <dbReference type="Pfam" id="PF13451"/>
    </source>
</evidence>
<dbReference type="InterPro" id="IPR025306">
    <property type="entry name" value="Zn-bnd_dom_prob"/>
</dbReference>
<dbReference type="Pfam" id="PF13451">
    <property type="entry name" value="zf_Tbcl"/>
    <property type="match status" value="1"/>
</dbReference>
<evidence type="ECO:0000313" key="4">
    <source>
        <dbReference type="Proteomes" id="UP000177230"/>
    </source>
</evidence>
<dbReference type="Proteomes" id="UP000177230">
    <property type="component" value="Unassembled WGS sequence"/>
</dbReference>
<organism evidence="3 4">
    <name type="scientific">Candidatus Edwardsbacteria bacterium GWF2_54_11</name>
    <dbReference type="NCBI Taxonomy" id="1817851"/>
    <lineage>
        <taxon>Bacteria</taxon>
        <taxon>Candidatus Edwardsiibacteriota</taxon>
    </lineage>
</organism>
<name>A0A1F5RBZ5_9BACT</name>
<dbReference type="Gene3D" id="3.90.10.10">
    <property type="entry name" value="Cytochrome C3"/>
    <property type="match status" value="1"/>
</dbReference>
<dbReference type="Pfam" id="PF23477">
    <property type="entry name" value="zf_Tbcl_2"/>
    <property type="match status" value="1"/>
</dbReference>
<protein>
    <submittedName>
        <fullName evidence="3">Zinc-binding protein</fullName>
    </submittedName>
</protein>
<accession>A0A1F5RBZ5</accession>
<evidence type="ECO:0000313" key="3">
    <source>
        <dbReference type="EMBL" id="OGF11989.1"/>
    </source>
</evidence>